<comment type="caution">
    <text evidence="2">The sequence shown here is derived from an EMBL/GenBank/DDBJ whole genome shotgun (WGS) entry which is preliminary data.</text>
</comment>
<evidence type="ECO:0000313" key="3">
    <source>
        <dbReference type="Proteomes" id="UP000239549"/>
    </source>
</evidence>
<dbReference type="Pfam" id="PF02368">
    <property type="entry name" value="Big_2"/>
    <property type="match status" value="4"/>
</dbReference>
<dbReference type="InterPro" id="IPR003343">
    <property type="entry name" value="Big_2"/>
</dbReference>
<dbReference type="Gene3D" id="2.60.40.1080">
    <property type="match status" value="4"/>
</dbReference>
<feature type="domain" description="BIG2" evidence="1">
    <location>
        <begin position="1653"/>
        <end position="1731"/>
    </location>
</feature>
<dbReference type="InterPro" id="IPR013783">
    <property type="entry name" value="Ig-like_fold"/>
</dbReference>
<evidence type="ECO:0000259" key="1">
    <source>
        <dbReference type="SMART" id="SM00635"/>
    </source>
</evidence>
<feature type="domain" description="BIG2" evidence="1">
    <location>
        <begin position="1567"/>
        <end position="1645"/>
    </location>
</feature>
<organism evidence="2 3">
    <name type="scientific">Desulfocucumis palustris</name>
    <dbReference type="NCBI Taxonomy" id="1898651"/>
    <lineage>
        <taxon>Bacteria</taxon>
        <taxon>Bacillati</taxon>
        <taxon>Bacillota</taxon>
        <taxon>Clostridia</taxon>
        <taxon>Eubacteriales</taxon>
        <taxon>Desulfocucumaceae</taxon>
        <taxon>Desulfocucumis</taxon>
    </lineage>
</organism>
<feature type="domain" description="BIG2" evidence="1">
    <location>
        <begin position="1739"/>
        <end position="1817"/>
    </location>
</feature>
<gene>
    <name evidence="2" type="ORF">DCCM_0273</name>
</gene>
<accession>A0A2L2X7W9</accession>
<proteinExistence type="predicted"/>
<dbReference type="Gene3D" id="2.60.40.10">
    <property type="entry name" value="Immunoglobulins"/>
    <property type="match status" value="1"/>
</dbReference>
<evidence type="ECO:0000313" key="2">
    <source>
        <dbReference type="EMBL" id="GBF32082.1"/>
    </source>
</evidence>
<feature type="domain" description="BIG2" evidence="1">
    <location>
        <begin position="1825"/>
        <end position="1903"/>
    </location>
</feature>
<keyword evidence="3" id="KW-1185">Reference proteome</keyword>
<name>A0A2L2X7W9_9FIRM</name>
<dbReference type="SUPFAM" id="SSF49373">
    <property type="entry name" value="Invasin/intimin cell-adhesion fragments"/>
    <property type="match status" value="4"/>
</dbReference>
<dbReference type="SMART" id="SM00635">
    <property type="entry name" value="BID_2"/>
    <property type="match status" value="4"/>
</dbReference>
<dbReference type="Pfam" id="PF13753">
    <property type="entry name" value="SWM_repeat"/>
    <property type="match status" value="2"/>
</dbReference>
<reference evidence="3" key="1">
    <citation type="submission" date="2018-02" db="EMBL/GenBank/DDBJ databases">
        <title>Genome sequence of Desulfocucumis palustris strain NAW-5.</title>
        <authorList>
            <person name="Watanabe M."/>
            <person name="Kojima H."/>
            <person name="Fukui M."/>
        </authorList>
    </citation>
    <scope>NUCLEOTIDE SEQUENCE [LARGE SCALE GENOMIC DNA]</scope>
    <source>
        <strain evidence="3">NAW-5</strain>
    </source>
</reference>
<protein>
    <submittedName>
        <fullName evidence="2">Surface adhesion protein</fullName>
    </submittedName>
</protein>
<dbReference type="Proteomes" id="UP000239549">
    <property type="component" value="Unassembled WGS sequence"/>
</dbReference>
<dbReference type="InterPro" id="IPR008964">
    <property type="entry name" value="Invasin/intimin_cell_adhesion"/>
</dbReference>
<dbReference type="EMBL" id="BFAV01000018">
    <property type="protein sequence ID" value="GBF32082.1"/>
    <property type="molecule type" value="Genomic_DNA"/>
</dbReference>
<sequence length="1909" mass="191426">MTSFINSEVSGNKEATFVLTGMTTGTDTNDFGFYSREEADTSKRPVLEVTYTTPATVASVGVPANGTYGVGQNLDFTVNYSEAVTVTGTPYIPITLDTGGTVNASYVGGSGSTDLVFRYTVQSGNLDTNGVSVGGSINLNGGTIKNGTENASLTLNSMGSTAAVLVDGVAPTVSSAALAASNAYIDVTFDEGVYGASDGATALTAAKLALTFTQSGGTATNAVINSVKRNDNIAEGSASALTGGETTVRVFLTVTGIPSGAETIEIKPADGASVYDMVGNAMSILQTTGAKNLNDQTPPTLAGAARTDDTHITVALSKNCTNITKANDGGFTVEESGFPGTTYVVSAIAQGVDASHVVLTVANMGVSAKEGVTVKYTAGGNGTVQDTAGNALATDGAGVAVAAWDTTSPTITAASLASTNAYIDVTFDEGVYGATDGATALTAAKLALTFTRNGGTATNAVISSVKQNDNIAEGPASALAGGETTVRVFLTMTGTPSGVETIEVKPADGAAIYDKAGNAMSALQTTGVKNLNDQNPPTLVSAARTDDTHITVTLSKNCVNIAKANDGGFTVEETGAPGTAYAVSAIAQGADASHVVLTVANMGVSAKEGVTVKYTAGGNGTVQDAVGNALATDGAGVVVAAWDTASPTITAAALASTNAYIDVTFDESVYGANDGSTVLTAAKFALTFTRNGGTATNVVISSVKQNDNIAEGSASALAGGETIVRVFLTMTGTPSGVETIEVKPADGAAIYDKAGNAMADLQTTGIKTLNDQNPPTLAGAARTDDTHITVTLSKSCVNITKANDGGFTVEETGAPGTTYAVSAIAQGADAGHVVLTVANLGISAKEGVTVKYTASGNGTVQDTPGNPLATDGVGVAVAAWDTASPAMSSTALDAGNAYLDITFSEGVYGAGDGSSALTAAKLALTFTQNAGTATNAAISSVKKNDGATEGSASALAGGETTVRVFLTVTGTPSGAETIEIKPAGGASIYDKAGNAMADLQTTGVKALNDQNPPILAGAARTDDTHITVTLSKNCVNITKANDGGFTVEETGAPGTPYAVSAIAQGVDAGHVVLTVASLGISAKEGVTVKYTAGGNGSVQDTAGNALATDGVGVVVLAWDTASPDITGAALASTNAYIDVTFDDGVYGATDGTTALTAAEFALTFTQNTGAATNAAISSVKKNDSPVEGSASALTGGETTVRVFLTVTGTPSGAETIEIKPAGGAAIYDKAGNAMVVLQTTGVKTLNNQNPPPPPPPLLAVTTGSLPDGTEGVLYGGASLAASGGTPPYTWSAAGLPAGLGVSSAGVISGIPSEPGTFIVTITVWDSGGYSASANLSLTVSRAAAPVLLSAATNATGTKITLIFDKAMADPRGKHDSFTVIAGGTVNKVISAALNTDPAEIDLTLASAANSGESITISYTPGSLAAADGGLLAAFAGQAVNNRKAYIEYSKDYFKEAEAGDGSIDNTTPLEITLVNGTFSGGNGDDFIRAGKLNISNLPAGLSGSALRADEHTLLVTLTGKAVKHSAEDSISNLALALRDIAFMDVSAAGVSNSSKNDFSITFIDPVAVRSLKLNPRELTLAAGGEPVTLEVEIVPADAANVHLVWSSSKPKVATVDESGTVTPVSTGSAIIEVKTADGKKSDTCRVTVKKAVAVRTLKLDPQSLTLAADGEAVTLEVEISPADAANVHLVWSSSKPKVATVDENGTVTPVSTGSAIIEVATEDGKKSDTCRVTVKKSVPVRTLKLDPQRLTLTADGEAATLEVEILPAGASNVQLIWSSSKPKVATVDENGTVTPVSAGTAIIEVTTEDGKKSDTCRVTVKKAVAVKDIKLNKSRLTLKCGDPPTALVAKVIPDDATNKEIIWTSTKPEVATVDDKGVVTPVSAGSTTIKAATLDGKESAACKVTVKKR</sequence>
<dbReference type="InterPro" id="IPR028059">
    <property type="entry name" value="SWM_rpt"/>
</dbReference>